<evidence type="ECO:0000256" key="3">
    <source>
        <dbReference type="ARBA" id="ARBA00022475"/>
    </source>
</evidence>
<dbReference type="PANTHER" id="PTHR33778">
    <property type="entry name" value="PROTEIN MGTC"/>
    <property type="match status" value="1"/>
</dbReference>
<dbReference type="InterPro" id="IPR003416">
    <property type="entry name" value="MgtC/SapB/SrpB/YhiD_fam"/>
</dbReference>
<evidence type="ECO:0000256" key="2">
    <source>
        <dbReference type="ARBA" id="ARBA00009298"/>
    </source>
</evidence>
<keyword evidence="4 7" id="KW-0812">Transmembrane</keyword>
<organism evidence="9">
    <name type="scientific">candidate division TA06 bacterium ADurb.Bin417</name>
    <dbReference type="NCBI Taxonomy" id="1852828"/>
    <lineage>
        <taxon>Bacteria</taxon>
        <taxon>Bacteria division TA06</taxon>
    </lineage>
</organism>
<dbReference type="GO" id="GO:0005886">
    <property type="term" value="C:plasma membrane"/>
    <property type="evidence" value="ECO:0007669"/>
    <property type="project" value="UniProtKB-SubCell"/>
</dbReference>
<comment type="subcellular location">
    <subcellularLocation>
        <location evidence="1">Cell membrane</location>
        <topology evidence="1">Multi-pass membrane protein</topology>
    </subcellularLocation>
</comment>
<dbReference type="PANTHER" id="PTHR33778:SF1">
    <property type="entry name" value="MAGNESIUM TRANSPORTER YHID-RELATED"/>
    <property type="match status" value="1"/>
</dbReference>
<evidence type="ECO:0000256" key="1">
    <source>
        <dbReference type="ARBA" id="ARBA00004651"/>
    </source>
</evidence>
<dbReference type="PRINTS" id="PR01837">
    <property type="entry name" value="MGTCSAPBPROT"/>
</dbReference>
<sequence>MLNELELVMRLVLAVALGGIIGIERESHGREAGFRTMILVCVGNCLVLVISLQMITLGGAAGTFASVPALRLDPSRIAAGALTGIGFLGAGAIIQDRRRIRGLTTAACLWVVTAIGLAVGGGFYAVGLAAAAITLIALYFLRPLEHLFKRDNYNILVIQQAGETTPEYYVRELKRWPLVILGTRIRVESPPPRTELEFMVRYKEGNLADQVVPHLMKLPGVKLVEWK</sequence>
<evidence type="ECO:0000256" key="7">
    <source>
        <dbReference type="SAM" id="Phobius"/>
    </source>
</evidence>
<gene>
    <name evidence="9" type="ORF">BWY73_00072</name>
</gene>
<accession>A0A1V5MKU7</accession>
<keyword evidence="3" id="KW-1003">Cell membrane</keyword>
<comment type="similarity">
    <text evidence="2">Belongs to the MgtC/SapB family.</text>
</comment>
<feature type="transmembrane region" description="Helical" evidence="7">
    <location>
        <begin position="75"/>
        <end position="93"/>
    </location>
</feature>
<reference evidence="9" key="1">
    <citation type="submission" date="2017-02" db="EMBL/GenBank/DDBJ databases">
        <title>Delving into the versatile metabolic prowess of the omnipresent phylum Bacteroidetes.</title>
        <authorList>
            <person name="Nobu M.K."/>
            <person name="Mei R."/>
            <person name="Narihiro T."/>
            <person name="Kuroda K."/>
            <person name="Liu W.-T."/>
        </authorList>
    </citation>
    <scope>NUCLEOTIDE SEQUENCE</scope>
    <source>
        <strain evidence="9">ADurb.Bin417</strain>
    </source>
</reference>
<dbReference type="AlphaFoldDB" id="A0A1V5MKU7"/>
<feature type="transmembrane region" description="Helical" evidence="7">
    <location>
        <begin position="123"/>
        <end position="141"/>
    </location>
</feature>
<evidence type="ECO:0000256" key="6">
    <source>
        <dbReference type="ARBA" id="ARBA00023136"/>
    </source>
</evidence>
<dbReference type="Proteomes" id="UP000485484">
    <property type="component" value="Unassembled WGS sequence"/>
</dbReference>
<keyword evidence="6 7" id="KW-0472">Membrane</keyword>
<protein>
    <submittedName>
        <fullName evidence="9">Putative Mg(2+) transport ATPase</fullName>
    </submittedName>
</protein>
<dbReference type="InterPro" id="IPR049177">
    <property type="entry name" value="MgtC_SapB_SrpB_YhiD_N"/>
</dbReference>
<proteinExistence type="inferred from homology"/>
<feature type="domain" description="MgtC/SapB/SrpB/YhiD N-terminal" evidence="8">
    <location>
        <begin position="11"/>
        <end position="146"/>
    </location>
</feature>
<dbReference type="EMBL" id="MWAK01000004">
    <property type="protein sequence ID" value="OPZ93873.1"/>
    <property type="molecule type" value="Genomic_DNA"/>
</dbReference>
<comment type="caution">
    <text evidence="9">The sequence shown here is derived from an EMBL/GenBank/DDBJ whole genome shotgun (WGS) entry which is preliminary data.</text>
</comment>
<evidence type="ECO:0000259" key="8">
    <source>
        <dbReference type="Pfam" id="PF02308"/>
    </source>
</evidence>
<name>A0A1V5MKU7_UNCT6</name>
<feature type="transmembrane region" description="Helical" evidence="7">
    <location>
        <begin position="36"/>
        <end position="55"/>
    </location>
</feature>
<evidence type="ECO:0000256" key="4">
    <source>
        <dbReference type="ARBA" id="ARBA00022692"/>
    </source>
</evidence>
<keyword evidence="5 7" id="KW-1133">Transmembrane helix</keyword>
<evidence type="ECO:0000313" key="9">
    <source>
        <dbReference type="EMBL" id="OPZ93873.1"/>
    </source>
</evidence>
<evidence type="ECO:0000256" key="5">
    <source>
        <dbReference type="ARBA" id="ARBA00022989"/>
    </source>
</evidence>
<dbReference type="Pfam" id="PF02308">
    <property type="entry name" value="MgtC"/>
    <property type="match status" value="1"/>
</dbReference>